<dbReference type="EMBL" id="JADKMA010000192">
    <property type="protein sequence ID" value="MBO8195454.1"/>
    <property type="molecule type" value="Genomic_DNA"/>
</dbReference>
<evidence type="ECO:0000256" key="2">
    <source>
        <dbReference type="ARBA" id="ARBA00023315"/>
    </source>
</evidence>
<organism evidence="4 5">
    <name type="scientific">Streptomyces oryzae</name>
    <dbReference type="NCBI Taxonomy" id="1434886"/>
    <lineage>
        <taxon>Bacteria</taxon>
        <taxon>Bacillati</taxon>
        <taxon>Actinomycetota</taxon>
        <taxon>Actinomycetes</taxon>
        <taxon>Kitasatosporales</taxon>
        <taxon>Streptomycetaceae</taxon>
        <taxon>Streptomyces</taxon>
    </lineage>
</organism>
<dbReference type="InterPro" id="IPR016181">
    <property type="entry name" value="Acyl_CoA_acyltransferase"/>
</dbReference>
<evidence type="ECO:0000259" key="3">
    <source>
        <dbReference type="PROSITE" id="PS51186"/>
    </source>
</evidence>
<dbReference type="CDD" id="cd04301">
    <property type="entry name" value="NAT_SF"/>
    <property type="match status" value="1"/>
</dbReference>
<evidence type="ECO:0000313" key="4">
    <source>
        <dbReference type="EMBL" id="MBO8195454.1"/>
    </source>
</evidence>
<gene>
    <name evidence="4" type="ORF">ITI46_27960</name>
</gene>
<keyword evidence="1" id="KW-0808">Transferase</keyword>
<evidence type="ECO:0000256" key="1">
    <source>
        <dbReference type="ARBA" id="ARBA00022679"/>
    </source>
</evidence>
<feature type="domain" description="N-acetyltransferase" evidence="3">
    <location>
        <begin position="8"/>
        <end position="152"/>
    </location>
</feature>
<proteinExistence type="predicted"/>
<accession>A0ABS3XJA3</accession>
<dbReference type="PROSITE" id="PS51186">
    <property type="entry name" value="GNAT"/>
    <property type="match status" value="1"/>
</dbReference>
<dbReference type="Gene3D" id="3.40.630.30">
    <property type="match status" value="1"/>
</dbReference>
<dbReference type="PANTHER" id="PTHR43877">
    <property type="entry name" value="AMINOALKYLPHOSPHONATE N-ACETYLTRANSFERASE-RELATED-RELATED"/>
    <property type="match status" value="1"/>
</dbReference>
<evidence type="ECO:0000313" key="5">
    <source>
        <dbReference type="Proteomes" id="UP001519064"/>
    </source>
</evidence>
<dbReference type="InterPro" id="IPR050832">
    <property type="entry name" value="Bact_Acetyltransf"/>
</dbReference>
<reference evidence="4 5" key="1">
    <citation type="submission" date="2020-11" db="EMBL/GenBank/DDBJ databases">
        <title>Streptomyces spirodelae sp. nov., isolated from duckweed.</title>
        <authorList>
            <person name="Saimee Y."/>
            <person name="Duangmal K."/>
        </authorList>
    </citation>
    <scope>NUCLEOTIDE SEQUENCE [LARGE SCALE GENOMIC DNA]</scope>
    <source>
        <strain evidence="4 5">S16-07</strain>
    </source>
</reference>
<dbReference type="Pfam" id="PF00583">
    <property type="entry name" value="Acetyltransf_1"/>
    <property type="match status" value="1"/>
</dbReference>
<dbReference type="PANTHER" id="PTHR43877:SF2">
    <property type="entry name" value="AMINOALKYLPHOSPHONATE N-ACETYLTRANSFERASE-RELATED"/>
    <property type="match status" value="1"/>
</dbReference>
<dbReference type="InterPro" id="IPR000182">
    <property type="entry name" value="GNAT_dom"/>
</dbReference>
<comment type="caution">
    <text evidence="4">The sequence shown here is derived from an EMBL/GenBank/DDBJ whole genome shotgun (WGS) entry which is preliminary data.</text>
</comment>
<protein>
    <submittedName>
        <fullName evidence="4">GNAT family N-acetyltransferase</fullName>
    </submittedName>
</protein>
<keyword evidence="2" id="KW-0012">Acyltransferase</keyword>
<sequence length="162" mass="17648">MTAPDSVATIRAYIADIAGRYYGRPATEQEIDAALAEEPDDELVPPKGAFLLARARADGAVAGCVAVLMVADTTAEIRRVWVAPRARKGGLGGLLIRTAECAALDMGAMSVRLDTRRDLVEAKRLYARHGYEEIAPFNDSPYADHWFGKPLRPLPALRERSL</sequence>
<dbReference type="SUPFAM" id="SSF55729">
    <property type="entry name" value="Acyl-CoA N-acyltransferases (Nat)"/>
    <property type="match status" value="1"/>
</dbReference>
<name>A0ABS3XJA3_9ACTN</name>
<keyword evidence="5" id="KW-1185">Reference proteome</keyword>
<dbReference type="Proteomes" id="UP001519064">
    <property type="component" value="Unassembled WGS sequence"/>
</dbReference>